<comment type="caution">
    <text evidence="1">The sequence shown here is derived from an EMBL/GenBank/DDBJ whole genome shotgun (WGS) entry which is preliminary data.</text>
</comment>
<proteinExistence type="predicted"/>
<evidence type="ECO:0000313" key="2">
    <source>
        <dbReference type="Proteomes" id="UP000824890"/>
    </source>
</evidence>
<organism evidence="1 2">
    <name type="scientific">Brassica napus</name>
    <name type="common">Rape</name>
    <dbReference type="NCBI Taxonomy" id="3708"/>
    <lineage>
        <taxon>Eukaryota</taxon>
        <taxon>Viridiplantae</taxon>
        <taxon>Streptophyta</taxon>
        <taxon>Embryophyta</taxon>
        <taxon>Tracheophyta</taxon>
        <taxon>Spermatophyta</taxon>
        <taxon>Magnoliopsida</taxon>
        <taxon>eudicotyledons</taxon>
        <taxon>Gunneridae</taxon>
        <taxon>Pentapetalae</taxon>
        <taxon>rosids</taxon>
        <taxon>malvids</taxon>
        <taxon>Brassicales</taxon>
        <taxon>Brassicaceae</taxon>
        <taxon>Brassiceae</taxon>
        <taxon>Brassica</taxon>
    </lineage>
</organism>
<dbReference type="EMBL" id="JAGKQM010000009">
    <property type="protein sequence ID" value="KAH0910599.1"/>
    <property type="molecule type" value="Genomic_DNA"/>
</dbReference>
<keyword evidence="2" id="KW-1185">Reference proteome</keyword>
<protein>
    <submittedName>
        <fullName evidence="1">Uncharacterized protein</fullName>
    </submittedName>
</protein>
<gene>
    <name evidence="1" type="ORF">HID58_033920</name>
</gene>
<dbReference type="Proteomes" id="UP000824890">
    <property type="component" value="Unassembled WGS sequence"/>
</dbReference>
<sequence>MHDLTEKILKEAYEQQKEVEDEENGPMSAFSKKSLYEVEDVLDDDVDVFESQLDYKDMACSEKEEKLLLDASFTRKGHQ</sequence>
<reference evidence="1 2" key="1">
    <citation type="submission" date="2021-05" db="EMBL/GenBank/DDBJ databases">
        <title>Genome Assembly of Synthetic Allotetraploid Brassica napus Reveals Homoeologous Exchanges between Subgenomes.</title>
        <authorList>
            <person name="Davis J.T."/>
        </authorList>
    </citation>
    <scope>NUCLEOTIDE SEQUENCE [LARGE SCALE GENOMIC DNA]</scope>
    <source>
        <strain evidence="2">cv. Da-Ae</strain>
        <tissue evidence="1">Seedling</tissue>
    </source>
</reference>
<name>A0ABQ8C0L2_BRANA</name>
<accession>A0ABQ8C0L2</accession>
<evidence type="ECO:0000313" key="1">
    <source>
        <dbReference type="EMBL" id="KAH0910599.1"/>
    </source>
</evidence>